<dbReference type="EMBL" id="SJOL01005189">
    <property type="protein sequence ID" value="TGZ70712.1"/>
    <property type="molecule type" value="Genomic_DNA"/>
</dbReference>
<dbReference type="InterPro" id="IPR036770">
    <property type="entry name" value="Ankyrin_rpt-contain_sf"/>
</dbReference>
<dbReference type="GO" id="GO:0006397">
    <property type="term" value="P:mRNA processing"/>
    <property type="evidence" value="ECO:0007669"/>
    <property type="project" value="UniProtKB-KW"/>
</dbReference>
<evidence type="ECO:0000256" key="6">
    <source>
        <dbReference type="ARBA" id="ARBA00023187"/>
    </source>
</evidence>
<dbReference type="InterPro" id="IPR029064">
    <property type="entry name" value="Ribosomal_eL30-like_sf"/>
</dbReference>
<sequence length="741" mass="83591">MSVLYGFRCDLLFFTPPVSNTTEGINPRAYPLAGPELTNKLIELVKQASSYKQLKKGANEATKALNRGKAEFIVMAADIEPLEIVLHLPLLCEDKNVPYVFIPSQMALGRACGVSSTFHSTSPWWCPPSMEFQHIVFRVASSGDSAALEQMFQNDPQLVNQPDFDGNMPLHWAALSGSTAAVQVCLDALGRRDDLDVETEVQRQNFMNQDAVCRAVTSGNLDSVKLLFSYGGRTDYRFSNTVPVLIDALHGSNVQLTSFLLDTLDVDFDRTRNDRYWIELLKPDLTVSLAHFKLLRAHAVPYNPKIFCEICDALLQFTVENPGLEEFLIYLCKDAVTQCTAHITVLANYFRRISCFFLEKLVPHNGSLNCVHRLQRFDVFQSPVSARGWLRVLTEWGLSPKRLSSVVGQDSVLLDLIGLNQQDTSSHLKPIISDPSLLPLVLYFAVLALKFPFPTWLSSWNRFFSKVCNSDSSLSTSFDLHATQHSESVFDFFWRDVFPFICGRAMFVVTCNDLSLEMIQTQVDLLFEHTFLSVPSTHPKQADSQATLLIKVLSLFPASSKLPGHELFLYVIRQHICPWIPPVTSPLNVTGEIAIAAMHTLSNIPLLECILEFSPHLVRFLISRMDHWSDQIRTDVVVDYLIISYRESELTAHVPGDCLKLLCPDSLGTSYRSLFSLLESRVAILNSEPYTLQAITKIHVRLHLRRFQFSSRSQPSLHSINQLIQWLPIPSSVQEFLKCNT</sequence>
<keyword evidence="6" id="KW-0508">mRNA splicing</keyword>
<keyword evidence="3" id="KW-0507">mRNA processing</keyword>
<dbReference type="PANTHER" id="PTHR23105">
    <property type="entry name" value="RIBOSOMAL PROTEIN L7AE FAMILY MEMBER"/>
    <property type="match status" value="1"/>
</dbReference>
<evidence type="ECO:0000256" key="3">
    <source>
        <dbReference type="ARBA" id="ARBA00022664"/>
    </source>
</evidence>
<dbReference type="SUPFAM" id="SSF48403">
    <property type="entry name" value="Ankyrin repeat"/>
    <property type="match status" value="1"/>
</dbReference>
<evidence type="ECO:0000256" key="2">
    <source>
        <dbReference type="ARBA" id="ARBA00007337"/>
    </source>
</evidence>
<evidence type="ECO:0000256" key="8">
    <source>
        <dbReference type="ARBA" id="ARBA00023274"/>
    </source>
</evidence>
<keyword evidence="5" id="KW-0694">RNA-binding</keyword>
<dbReference type="GO" id="GO:0005681">
    <property type="term" value="C:spliceosomal complex"/>
    <property type="evidence" value="ECO:0007669"/>
    <property type="project" value="UniProtKB-KW"/>
</dbReference>
<dbReference type="FunFam" id="3.30.1330.30:FF:000002">
    <property type="entry name" value="NHP2-like protein 1 homolog"/>
    <property type="match status" value="1"/>
</dbReference>
<dbReference type="GO" id="GO:0042254">
    <property type="term" value="P:ribosome biogenesis"/>
    <property type="evidence" value="ECO:0007669"/>
    <property type="project" value="InterPro"/>
</dbReference>
<keyword evidence="4" id="KW-0747">Spliceosome</keyword>
<dbReference type="OrthoDB" id="10254927at2759"/>
<keyword evidence="8" id="KW-0687">Ribonucleoprotein</keyword>
<evidence type="ECO:0000256" key="5">
    <source>
        <dbReference type="ARBA" id="ARBA00022884"/>
    </source>
</evidence>
<dbReference type="PRINTS" id="PR00881">
    <property type="entry name" value="L7ARS6FAMILY"/>
</dbReference>
<dbReference type="PROSITE" id="PS01082">
    <property type="entry name" value="RIBOSOMAL_L7AE"/>
    <property type="match status" value="1"/>
</dbReference>
<dbReference type="InterPro" id="IPR002415">
    <property type="entry name" value="H/ACA_rnp_Nhp2-like"/>
</dbReference>
<feature type="domain" description="Ribosomal protein eL8/eL30/eS12/Gadd45" evidence="9">
    <location>
        <begin position="42"/>
        <end position="115"/>
    </location>
</feature>
<dbReference type="InterPro" id="IPR050257">
    <property type="entry name" value="eL8/uL1-like"/>
</dbReference>
<dbReference type="GO" id="GO:0005730">
    <property type="term" value="C:nucleolus"/>
    <property type="evidence" value="ECO:0007669"/>
    <property type="project" value="UniProtKB-SubCell"/>
</dbReference>
<dbReference type="AlphaFoldDB" id="A0A4S2M373"/>
<dbReference type="STRING" id="147828.A0A4S2M373"/>
<dbReference type="Gene3D" id="1.25.40.20">
    <property type="entry name" value="Ankyrin repeat-containing domain"/>
    <property type="match status" value="1"/>
</dbReference>
<comment type="subcellular location">
    <subcellularLocation>
        <location evidence="1">Nucleus</location>
        <location evidence="1">Nucleolus</location>
    </subcellularLocation>
</comment>
<evidence type="ECO:0000259" key="9">
    <source>
        <dbReference type="Pfam" id="PF01248"/>
    </source>
</evidence>
<dbReference type="Pfam" id="PF01248">
    <property type="entry name" value="Ribosomal_L7Ae"/>
    <property type="match status" value="1"/>
</dbReference>
<comment type="similarity">
    <text evidence="2">Belongs to the eukaryotic ribosomal protein eL8 family.</text>
</comment>
<dbReference type="SUPFAM" id="SSF55315">
    <property type="entry name" value="L30e-like"/>
    <property type="match status" value="1"/>
</dbReference>
<evidence type="ECO:0000256" key="1">
    <source>
        <dbReference type="ARBA" id="ARBA00004604"/>
    </source>
</evidence>
<name>A0A4S2M373_OPIFE</name>
<dbReference type="PRINTS" id="PR00883">
    <property type="entry name" value="NUCLEARHMG"/>
</dbReference>
<protein>
    <recommendedName>
        <fullName evidence="9">Ribosomal protein eL8/eL30/eS12/Gadd45 domain-containing protein</fullName>
    </recommendedName>
</protein>
<dbReference type="Gene3D" id="3.30.1330.30">
    <property type="match status" value="1"/>
</dbReference>
<dbReference type="SMART" id="SM00248">
    <property type="entry name" value="ANK"/>
    <property type="match status" value="3"/>
</dbReference>
<accession>A0A4S2M373</accession>
<evidence type="ECO:0000256" key="7">
    <source>
        <dbReference type="ARBA" id="ARBA00023242"/>
    </source>
</evidence>
<dbReference type="InterPro" id="IPR018492">
    <property type="entry name" value="Ribosomal_eL8/Nhp2"/>
</dbReference>
<gene>
    <name evidence="10" type="ORF">CRM22_003047</name>
</gene>
<organism evidence="10 11">
    <name type="scientific">Opisthorchis felineus</name>
    <dbReference type="NCBI Taxonomy" id="147828"/>
    <lineage>
        <taxon>Eukaryota</taxon>
        <taxon>Metazoa</taxon>
        <taxon>Spiralia</taxon>
        <taxon>Lophotrochozoa</taxon>
        <taxon>Platyhelminthes</taxon>
        <taxon>Trematoda</taxon>
        <taxon>Digenea</taxon>
        <taxon>Opisthorchiida</taxon>
        <taxon>Opisthorchiata</taxon>
        <taxon>Opisthorchiidae</taxon>
        <taxon>Opisthorchis</taxon>
    </lineage>
</organism>
<reference evidence="10 11" key="1">
    <citation type="journal article" date="2019" name="BMC Genomics">
        <title>New insights from Opisthorchis felineus genome: update on genomics of the epidemiologically important liver flukes.</title>
        <authorList>
            <person name="Ershov N.I."/>
            <person name="Mordvinov V.A."/>
            <person name="Prokhortchouk E.B."/>
            <person name="Pakharukova M.Y."/>
            <person name="Gunbin K.V."/>
            <person name="Ustyantsev K."/>
            <person name="Genaev M.A."/>
            <person name="Blinov A.G."/>
            <person name="Mazur A."/>
            <person name="Boulygina E."/>
            <person name="Tsygankova S."/>
            <person name="Khrameeva E."/>
            <person name="Chekanov N."/>
            <person name="Fan G."/>
            <person name="Xiao A."/>
            <person name="Zhang H."/>
            <person name="Xu X."/>
            <person name="Yang H."/>
            <person name="Solovyev V."/>
            <person name="Lee S.M."/>
            <person name="Liu X."/>
            <person name="Afonnikov D.A."/>
            <person name="Skryabin K.G."/>
        </authorList>
    </citation>
    <scope>NUCLEOTIDE SEQUENCE [LARGE SCALE GENOMIC DNA]</scope>
    <source>
        <strain evidence="10">AK-0245</strain>
        <tissue evidence="10">Whole organism</tissue>
    </source>
</reference>
<dbReference type="InterPro" id="IPR002110">
    <property type="entry name" value="Ankyrin_rpt"/>
</dbReference>
<evidence type="ECO:0000256" key="4">
    <source>
        <dbReference type="ARBA" id="ARBA00022728"/>
    </source>
</evidence>
<dbReference type="Proteomes" id="UP000308267">
    <property type="component" value="Unassembled WGS sequence"/>
</dbReference>
<keyword evidence="7" id="KW-0539">Nucleus</keyword>
<comment type="caution">
    <text evidence="10">The sequence shown here is derived from an EMBL/GenBank/DDBJ whole genome shotgun (WGS) entry which is preliminary data.</text>
</comment>
<dbReference type="Pfam" id="PF12796">
    <property type="entry name" value="Ank_2"/>
    <property type="match status" value="1"/>
</dbReference>
<dbReference type="GO" id="GO:0003723">
    <property type="term" value="F:RNA binding"/>
    <property type="evidence" value="ECO:0007669"/>
    <property type="project" value="UniProtKB-KW"/>
</dbReference>
<dbReference type="InterPro" id="IPR004038">
    <property type="entry name" value="Ribosomal_eL8/eL30/eS12/Gad45"/>
</dbReference>
<proteinExistence type="inferred from homology"/>
<keyword evidence="11" id="KW-1185">Reference proteome</keyword>
<evidence type="ECO:0000313" key="10">
    <source>
        <dbReference type="EMBL" id="TGZ70712.1"/>
    </source>
</evidence>
<dbReference type="GO" id="GO:0008380">
    <property type="term" value="P:RNA splicing"/>
    <property type="evidence" value="ECO:0007669"/>
    <property type="project" value="UniProtKB-KW"/>
</dbReference>
<evidence type="ECO:0000313" key="11">
    <source>
        <dbReference type="Proteomes" id="UP000308267"/>
    </source>
</evidence>
<dbReference type="InterPro" id="IPR004037">
    <property type="entry name" value="Ribosomal_eL8-like_CS"/>
</dbReference>